<sequence>MWDLIAAFEIFEKHMLSLAMSLPRIYAFIAMSGILSTGVVPRLARNGAILILALPLVPVNMANISLIGDSLPALALYFAKEYAIGFLIGYMIGWIFWSVTSAGDFMDNQRGAAIASSIDPLQGQETTPLGNLFSQAFLTYMYSVGGILIIIGILYKSFMIWPVTRMLPIVSERFPVLILEILDLGMRTMFVLAAPVIALMFLSELALALVSRFAPQIQVFILSMGIKSGIATFVLVFYIKILFPYATEGQALFFENTNRLYEILEAGTDILSETAPRTGTEP</sequence>
<feature type="transmembrane region" description="Helical" evidence="7">
    <location>
        <begin position="74"/>
        <end position="97"/>
    </location>
</feature>
<evidence type="ECO:0000256" key="1">
    <source>
        <dbReference type="ARBA" id="ARBA00004651"/>
    </source>
</evidence>
<dbReference type="GO" id="GO:0006605">
    <property type="term" value="P:protein targeting"/>
    <property type="evidence" value="ECO:0007669"/>
    <property type="project" value="UniProtKB-UniRule"/>
</dbReference>
<protein>
    <submittedName>
        <fullName evidence="8">YscT putative type III secretion protein</fullName>
    </submittedName>
</protein>
<evidence type="ECO:0000313" key="8">
    <source>
        <dbReference type="EMBL" id="EAV41330.1"/>
    </source>
</evidence>
<dbReference type="Proteomes" id="UP000004848">
    <property type="component" value="Unassembled WGS sequence"/>
</dbReference>
<evidence type="ECO:0000256" key="2">
    <source>
        <dbReference type="ARBA" id="ARBA00009772"/>
    </source>
</evidence>
<dbReference type="RefSeq" id="WP_006938578.1">
    <property type="nucleotide sequence ID" value="NZ_AAUW01000021.1"/>
</dbReference>
<dbReference type="GeneID" id="68849053"/>
<dbReference type="Pfam" id="PF01311">
    <property type="entry name" value="Bac_export_1"/>
    <property type="match status" value="1"/>
</dbReference>
<dbReference type="PRINTS" id="PR00953">
    <property type="entry name" value="TYPE3IMRPROT"/>
</dbReference>
<dbReference type="PANTHER" id="PTHR30065:SF1">
    <property type="entry name" value="SURFACE PRESENTATION OF ANTIGENS PROTEIN SPAR"/>
    <property type="match status" value="1"/>
</dbReference>
<dbReference type="AlphaFoldDB" id="A0P0L6"/>
<dbReference type="InterPro" id="IPR002010">
    <property type="entry name" value="T3SS_IM_R"/>
</dbReference>
<evidence type="ECO:0000256" key="6">
    <source>
        <dbReference type="ARBA" id="ARBA00023136"/>
    </source>
</evidence>
<comment type="caution">
    <text evidence="8">The sequence shown here is derived from an EMBL/GenBank/DDBJ whole genome shotgun (WGS) entry which is preliminary data.</text>
</comment>
<keyword evidence="6 7" id="KW-0472">Membrane</keyword>
<feature type="transmembrane region" description="Helical" evidence="7">
    <location>
        <begin position="47"/>
        <end position="67"/>
    </location>
</feature>
<dbReference type="GO" id="GO:0005886">
    <property type="term" value="C:plasma membrane"/>
    <property type="evidence" value="ECO:0007669"/>
    <property type="project" value="UniProtKB-SubCell"/>
</dbReference>
<feature type="transmembrane region" description="Helical" evidence="7">
    <location>
        <begin position="137"/>
        <end position="155"/>
    </location>
</feature>
<gene>
    <name evidence="8" type="ORF">SIAM614_01029</name>
</gene>
<keyword evidence="5 7" id="KW-1133">Transmembrane helix</keyword>
<dbReference type="OrthoDB" id="9807748at2"/>
<dbReference type="EMBL" id="AAUW01000021">
    <property type="protein sequence ID" value="EAV41330.1"/>
    <property type="molecule type" value="Genomic_DNA"/>
</dbReference>
<dbReference type="PANTHER" id="PTHR30065">
    <property type="entry name" value="FLAGELLAR BIOSYNTHETIC PROTEIN FLIR"/>
    <property type="match status" value="1"/>
</dbReference>
<keyword evidence="3 7" id="KW-1003">Cell membrane</keyword>
<comment type="similarity">
    <text evidence="2 7">Belongs to the FliR/MopE/SpaR family.</text>
</comment>
<feature type="transmembrane region" description="Helical" evidence="7">
    <location>
        <begin position="217"/>
        <end position="239"/>
    </location>
</feature>
<feature type="transmembrane region" description="Helical" evidence="7">
    <location>
        <begin position="21"/>
        <end position="41"/>
    </location>
</feature>
<evidence type="ECO:0000256" key="4">
    <source>
        <dbReference type="ARBA" id="ARBA00022692"/>
    </source>
</evidence>
<dbReference type="InterPro" id="IPR006304">
    <property type="entry name" value="T3SS_SpaR/YscT"/>
</dbReference>
<evidence type="ECO:0000313" key="9">
    <source>
        <dbReference type="Proteomes" id="UP000004848"/>
    </source>
</evidence>
<name>A0P0L6_ROSAI</name>
<comment type="subcellular location">
    <subcellularLocation>
        <location evidence="1 7">Cell membrane</location>
        <topology evidence="1 7">Multi-pass membrane protein</topology>
    </subcellularLocation>
</comment>
<feature type="transmembrane region" description="Helical" evidence="7">
    <location>
        <begin position="189"/>
        <end position="211"/>
    </location>
</feature>
<organism evidence="8 9">
    <name type="scientific">Roseibium aggregatum (strain ATCC 25650 / DSM 13394 / JCM 20685 / NBRC 16684 / NCIMB 2208 / IAM 12614 / B1)</name>
    <name type="common">Stappia aggregata</name>
    <dbReference type="NCBI Taxonomy" id="384765"/>
    <lineage>
        <taxon>Bacteria</taxon>
        <taxon>Pseudomonadati</taxon>
        <taxon>Pseudomonadota</taxon>
        <taxon>Alphaproteobacteria</taxon>
        <taxon>Hyphomicrobiales</taxon>
        <taxon>Stappiaceae</taxon>
        <taxon>Roseibium</taxon>
    </lineage>
</organism>
<proteinExistence type="inferred from homology"/>
<keyword evidence="4 7" id="KW-0812">Transmembrane</keyword>
<accession>A0P0L6</accession>
<dbReference type="NCBIfam" id="TIGR01401">
    <property type="entry name" value="fliR_like_III"/>
    <property type="match status" value="1"/>
</dbReference>
<dbReference type="eggNOG" id="COG4791">
    <property type="taxonomic scope" value="Bacteria"/>
</dbReference>
<reference evidence="8 9" key="1">
    <citation type="submission" date="2006-05" db="EMBL/GenBank/DDBJ databases">
        <authorList>
            <person name="King G."/>
            <person name="Ferriera S."/>
            <person name="Johnson J."/>
            <person name="Kravitz S."/>
            <person name="Beeson K."/>
            <person name="Sutton G."/>
            <person name="Rogers Y.-H."/>
            <person name="Friedman R."/>
            <person name="Frazier M."/>
            <person name="Venter J.C."/>
        </authorList>
    </citation>
    <scope>NUCLEOTIDE SEQUENCE [LARGE SCALE GENOMIC DNA]</scope>
    <source>
        <strain evidence="9">ATCC 25650 / DSM 13394 / JCM 20685 / NBRC 16684 / NCIMB 2208 / IAM 12614 / B1</strain>
    </source>
</reference>
<evidence type="ECO:0000256" key="3">
    <source>
        <dbReference type="ARBA" id="ARBA00022475"/>
    </source>
</evidence>
<evidence type="ECO:0000256" key="5">
    <source>
        <dbReference type="ARBA" id="ARBA00022989"/>
    </source>
</evidence>
<evidence type="ECO:0000256" key="7">
    <source>
        <dbReference type="RuleBase" id="RU362072"/>
    </source>
</evidence>